<accession>A0ACC0GG18</accession>
<dbReference type="EMBL" id="CM045765">
    <property type="protein sequence ID" value="KAI7999995.1"/>
    <property type="molecule type" value="Genomic_DNA"/>
</dbReference>
<evidence type="ECO:0000313" key="2">
    <source>
        <dbReference type="Proteomes" id="UP001060215"/>
    </source>
</evidence>
<reference evidence="1 2" key="1">
    <citation type="journal article" date="2022" name="Plant J.">
        <title>Chromosome-level genome of Camellia lanceoleosa provides a valuable resource for understanding genome evolution and self-incompatibility.</title>
        <authorList>
            <person name="Gong W."/>
            <person name="Xiao S."/>
            <person name="Wang L."/>
            <person name="Liao Z."/>
            <person name="Chang Y."/>
            <person name="Mo W."/>
            <person name="Hu G."/>
            <person name="Li W."/>
            <person name="Zhao G."/>
            <person name="Zhu H."/>
            <person name="Hu X."/>
            <person name="Ji K."/>
            <person name="Xiang X."/>
            <person name="Song Q."/>
            <person name="Yuan D."/>
            <person name="Jin S."/>
            <person name="Zhang L."/>
        </authorList>
    </citation>
    <scope>NUCLEOTIDE SEQUENCE [LARGE SCALE GENOMIC DNA]</scope>
    <source>
        <strain evidence="1">SQ_2022a</strain>
    </source>
</reference>
<dbReference type="Proteomes" id="UP001060215">
    <property type="component" value="Chromosome 8"/>
</dbReference>
<gene>
    <name evidence="1" type="ORF">LOK49_LG09G00649</name>
</gene>
<sequence length="597" mass="66146">MASFPPSTTTTAAAASTATVTLTSSPFFKKTLQIPTLRNHRHSFKISCKSTDNDNQNPNTTSKNEETFLGKLDRRNVLLGLGGYSAATILANPLAFAAPVTAPDLAKCGAADLPAGAKPTNCCPPKATKIIDFKFPQSNSMRVRPAAHLADAEYIAKFSKALALMKALPEDDPRSFKQQANVHCAYCDGAYHQVGFPELDLQVHNSWLFFPFHRYYLHFFERILGSLIGDPSFAIPFWNWDSPNGMQMPAMYADPNSPLYNVLRDAKHQPPTLVDLDYNGSDPTTTDAQQKSSNLNVMYRQMVSSSKSARLFLGSPYRAGDEPDPGAGSLENIPHGPVHIWCGDRTQPNLEDMGNFYSAGRDPIFYGHHANVDRMWSIWKTLGGKRQDFTDPDWLNAGFVFYDENAQLVRVKVKDCLDTRKLGYVYQDVDIPWLNTRPTPRVSKLSRKINKAGVAMAADTPSTATEVFPKKLDKAVRVMVPRPKKSRSKKEKDDEEEILVIEGIEVDRDVFVKFDVFINDEHEVVIGPSNTEFAGSFVNVPHKHKHGKKIKTILRLGITELLEELGAEDDDGVLVTLVPKNGAGAVTIGGVKIEFDS</sequence>
<keyword evidence="2" id="KW-1185">Reference proteome</keyword>
<evidence type="ECO:0000313" key="1">
    <source>
        <dbReference type="EMBL" id="KAI7999995.1"/>
    </source>
</evidence>
<protein>
    <submittedName>
        <fullName evidence="1">Uncharacterized protein</fullName>
    </submittedName>
</protein>
<comment type="caution">
    <text evidence="1">The sequence shown here is derived from an EMBL/GenBank/DDBJ whole genome shotgun (WGS) entry which is preliminary data.</text>
</comment>
<name>A0ACC0GG18_9ERIC</name>
<organism evidence="1 2">
    <name type="scientific">Camellia lanceoleosa</name>
    <dbReference type="NCBI Taxonomy" id="1840588"/>
    <lineage>
        <taxon>Eukaryota</taxon>
        <taxon>Viridiplantae</taxon>
        <taxon>Streptophyta</taxon>
        <taxon>Embryophyta</taxon>
        <taxon>Tracheophyta</taxon>
        <taxon>Spermatophyta</taxon>
        <taxon>Magnoliopsida</taxon>
        <taxon>eudicotyledons</taxon>
        <taxon>Gunneridae</taxon>
        <taxon>Pentapetalae</taxon>
        <taxon>asterids</taxon>
        <taxon>Ericales</taxon>
        <taxon>Theaceae</taxon>
        <taxon>Camellia</taxon>
    </lineage>
</organism>
<proteinExistence type="predicted"/>